<evidence type="ECO:0000313" key="2">
    <source>
        <dbReference type="Proteomes" id="UP000039046"/>
    </source>
</evidence>
<accession>A0A0A1TT82</accession>
<dbReference type="InterPro" id="IPR021986">
    <property type="entry name" value="Spherulin4"/>
</dbReference>
<dbReference type="OrthoDB" id="5342184at2759"/>
<dbReference type="Pfam" id="PF12138">
    <property type="entry name" value="Spherulin4"/>
    <property type="match status" value="1"/>
</dbReference>
<dbReference type="HOGENOM" id="CLU_060605_0_0_1"/>
<sequence length="252" mass="27957">MSKQFVLVPLYIYPAPGEWEPLSQAAAAFPDAHFVAVVNPDNGPGEDALPDENYREALAKLAKHPNITVVGYVYCSYGKRDGEAVRRDIDAYAAWNKTAGLTVSGIFIDEAPSEPEYVTYMARLTERARSQWQEGFRKQCIVVYNPGVVVAREFFEHPDYVVVLEASQEQWQNLFIEQDALSALEDRLRFKASVIIHSSGTDAADGEGMRGLVQQAQLLGLAGVYATDQLEGGYTQWPADWMGLAEAVSWCN</sequence>
<dbReference type="AlphaFoldDB" id="A0A0A1TT82"/>
<name>A0A0A1TT82_9HYPO</name>
<keyword evidence="2" id="KW-1185">Reference proteome</keyword>
<proteinExistence type="predicted"/>
<evidence type="ECO:0000313" key="1">
    <source>
        <dbReference type="EMBL" id="CEJ94907.1"/>
    </source>
</evidence>
<evidence type="ECO:0008006" key="3">
    <source>
        <dbReference type="Google" id="ProtNLM"/>
    </source>
</evidence>
<dbReference type="Proteomes" id="UP000039046">
    <property type="component" value="Unassembled WGS sequence"/>
</dbReference>
<dbReference type="PANTHER" id="PTHR35040:SF9">
    <property type="entry name" value="4-LIKE CELL SURFACE PROTEIN, PUTATIVE (AFU_ORTHOLOGUE AFUA_4G14080)-RELATED"/>
    <property type="match status" value="1"/>
</dbReference>
<dbReference type="PANTHER" id="PTHR35040">
    <property type="match status" value="1"/>
</dbReference>
<reference evidence="1 2" key="1">
    <citation type="journal article" date="2015" name="Genome Announc.">
        <title>Draft Genome Sequence and Gene Annotation of the Entomopathogenic Fungus Verticillium hemipterigenum.</title>
        <authorList>
            <person name="Horn F."/>
            <person name="Habel A."/>
            <person name="Scharf D.H."/>
            <person name="Dworschak J."/>
            <person name="Brakhage A.A."/>
            <person name="Guthke R."/>
            <person name="Hertweck C."/>
            <person name="Linde J."/>
        </authorList>
    </citation>
    <scope>NUCLEOTIDE SEQUENCE [LARGE SCALE GENOMIC DNA]</scope>
</reference>
<protein>
    <recommendedName>
        <fullName evidence="3">Spherulation-specific family 4</fullName>
    </recommendedName>
</protein>
<dbReference type="EMBL" id="CDHN01000008">
    <property type="protein sequence ID" value="CEJ94907.1"/>
    <property type="molecule type" value="Genomic_DNA"/>
</dbReference>
<gene>
    <name evidence="1" type="ORF">VHEMI10414</name>
</gene>
<organism evidence="1 2">
    <name type="scientific">[Torrubiella] hemipterigena</name>
    <dbReference type="NCBI Taxonomy" id="1531966"/>
    <lineage>
        <taxon>Eukaryota</taxon>
        <taxon>Fungi</taxon>
        <taxon>Dikarya</taxon>
        <taxon>Ascomycota</taxon>
        <taxon>Pezizomycotina</taxon>
        <taxon>Sordariomycetes</taxon>
        <taxon>Hypocreomycetidae</taxon>
        <taxon>Hypocreales</taxon>
        <taxon>Clavicipitaceae</taxon>
        <taxon>Clavicipitaceae incertae sedis</taxon>
        <taxon>'Torrubiella' clade</taxon>
    </lineage>
</organism>